<dbReference type="HOGENOM" id="CLU_1413520_0_0_5"/>
<evidence type="ECO:0000313" key="3">
    <source>
        <dbReference type="EMBL" id="BAK82550.1"/>
    </source>
</evidence>
<proteinExistence type="predicted"/>
<dbReference type="eggNOG" id="COG3335">
    <property type="taxonomic scope" value="Bacteria"/>
</dbReference>
<feature type="region of interest" description="Disordered" evidence="1">
    <location>
        <begin position="1"/>
        <end position="52"/>
    </location>
</feature>
<sequence>MDAFKKLPDNPEVLHRPSVARQTDRNLVSGRSAERAKERRRPVKGPNGEPDQRYAQRLAFRGNLSCTAQDRRSRSPVYRHGQHAPTSRRDCALCGPGSLCRRFLFDHAPWHTTAKLRLPRNISLIFLPSHAPELNQVENVWQFLRANWLANTVFNDIDHIINVACNAWNNLVALPKTIRSISLRKWAHKGQK</sequence>
<dbReference type="InterPro" id="IPR036397">
    <property type="entry name" value="RNaseH_sf"/>
</dbReference>
<dbReference type="PATRIC" id="fig|634177.7.peg.140"/>
<dbReference type="EMBL" id="AP012159">
    <property type="protein sequence ID" value="BAK82550.1"/>
    <property type="molecule type" value="Genomic_DNA"/>
</dbReference>
<dbReference type="KEGG" id="gxy:GLX_01380"/>
<gene>
    <name evidence="3" type="ordered locus">GLX_01380</name>
</gene>
<feature type="domain" description="Tc1-like transposase DDE" evidence="2">
    <location>
        <begin position="104"/>
        <end position="160"/>
    </location>
</feature>
<accession>G2I2D4</accession>
<organism evidence="3 4">
    <name type="scientific">Komagataeibacter medellinensis (strain NBRC 3288 / BCRC 11682 / LMG 1693 / Kondo 51)</name>
    <name type="common">Gluconacetobacter medellinensis</name>
    <dbReference type="NCBI Taxonomy" id="634177"/>
    <lineage>
        <taxon>Bacteria</taxon>
        <taxon>Pseudomonadati</taxon>
        <taxon>Pseudomonadota</taxon>
        <taxon>Alphaproteobacteria</taxon>
        <taxon>Acetobacterales</taxon>
        <taxon>Acetobacteraceae</taxon>
        <taxon>Komagataeibacter</taxon>
    </lineage>
</organism>
<dbReference type="AlphaFoldDB" id="G2I2D4"/>
<feature type="compositionally biased region" description="Basic and acidic residues" evidence="1">
    <location>
        <begin position="1"/>
        <end position="15"/>
    </location>
</feature>
<reference evidence="4" key="1">
    <citation type="journal article" date="2011" name="J. Bacteriol.">
        <title>Complete genome sequence of NBRC 3288, a unique cellulose-nonproducing strain of Gluconacetobacter xylinus isolated from vinegar.</title>
        <authorList>
            <person name="Ogino H."/>
            <person name="Azuma Y."/>
            <person name="Hosoyama A."/>
            <person name="Nakazawa H."/>
            <person name="Matsutani M."/>
            <person name="Hasegawa A."/>
            <person name="Otsuyama K."/>
            <person name="Matsushita K."/>
            <person name="Fujita N."/>
            <person name="Shirai M."/>
        </authorList>
    </citation>
    <scope>NUCLEOTIDE SEQUENCE [LARGE SCALE GENOMIC DNA]</scope>
    <source>
        <strain evidence="4">NBRC 3288 / BCRC 11682 / LMG 1693</strain>
    </source>
</reference>
<dbReference type="Gene3D" id="3.30.420.10">
    <property type="entry name" value="Ribonuclease H-like superfamily/Ribonuclease H"/>
    <property type="match status" value="1"/>
</dbReference>
<protein>
    <submittedName>
        <fullName evidence="3">Transposase</fullName>
    </submittedName>
</protein>
<evidence type="ECO:0000256" key="1">
    <source>
        <dbReference type="SAM" id="MobiDB-lite"/>
    </source>
</evidence>
<dbReference type="GO" id="GO:0003676">
    <property type="term" value="F:nucleic acid binding"/>
    <property type="evidence" value="ECO:0007669"/>
    <property type="project" value="InterPro"/>
</dbReference>
<dbReference type="Proteomes" id="UP000009044">
    <property type="component" value="Chromosome"/>
</dbReference>
<dbReference type="Pfam" id="PF13358">
    <property type="entry name" value="DDE_3"/>
    <property type="match status" value="1"/>
</dbReference>
<evidence type="ECO:0000313" key="4">
    <source>
        <dbReference type="Proteomes" id="UP000009044"/>
    </source>
</evidence>
<name>G2I2D4_KOMMN</name>
<evidence type="ECO:0000259" key="2">
    <source>
        <dbReference type="Pfam" id="PF13358"/>
    </source>
</evidence>
<dbReference type="STRING" id="634177.GLX_01380"/>
<dbReference type="InterPro" id="IPR038717">
    <property type="entry name" value="Tc1-like_DDE_dom"/>
</dbReference>